<dbReference type="RefSeq" id="WP_170233348.1">
    <property type="nucleotide sequence ID" value="NZ_CP036259.1"/>
</dbReference>
<evidence type="ECO:0000313" key="3">
    <source>
        <dbReference type="EMBL" id="QDR82712.1"/>
    </source>
</evidence>
<feature type="domain" description="CobW/HypB/UreG nucleotide-binding" evidence="1">
    <location>
        <begin position="3"/>
        <end position="170"/>
    </location>
</feature>
<dbReference type="AlphaFoldDB" id="A0A517DZD1"/>
<evidence type="ECO:0000259" key="2">
    <source>
        <dbReference type="Pfam" id="PF07683"/>
    </source>
</evidence>
<reference evidence="3 4" key="1">
    <citation type="submission" date="2019-02" db="EMBL/GenBank/DDBJ databases">
        <title>Closed genome of Sporomusa termitida DSM 4440.</title>
        <authorList>
            <person name="Poehlein A."/>
            <person name="Daniel R."/>
        </authorList>
    </citation>
    <scope>NUCLEOTIDE SEQUENCE [LARGE SCALE GENOMIC DNA]</scope>
    <source>
        <strain evidence="3 4">DSM 4440</strain>
    </source>
</reference>
<organism evidence="3 4">
    <name type="scientific">Sporomusa termitida</name>
    <dbReference type="NCBI Taxonomy" id="2377"/>
    <lineage>
        <taxon>Bacteria</taxon>
        <taxon>Bacillati</taxon>
        <taxon>Bacillota</taxon>
        <taxon>Negativicutes</taxon>
        <taxon>Selenomonadales</taxon>
        <taxon>Sporomusaceae</taxon>
        <taxon>Sporomusa</taxon>
    </lineage>
</organism>
<feature type="domain" description="CobW C-terminal" evidence="2">
    <location>
        <begin position="214"/>
        <end position="298"/>
    </location>
</feature>
<keyword evidence="4" id="KW-1185">Reference proteome</keyword>
<dbReference type="PANTHER" id="PTHR13748:SF62">
    <property type="entry name" value="COBW DOMAIN-CONTAINING PROTEIN"/>
    <property type="match status" value="1"/>
</dbReference>
<sequence length="318" mass="35246">MKILIVAGFLGAGKTTFIKMLAEKTNHSFVVLENDYGQENIDTALLRSATTLNIYELTEGCVCCTMKQDFATAVLTIANALDPEFLVVEPTGVAKLSNILANIKKIQYERIVLLKPITLLDGNTFDECLQNYSEIYTDQLAAAARIVVTKMEQADSRDRQRLAQEIRSRNINTELILSPYASQPKAWWSSLLADFLDPTQVCQAESTDIMELESVALTEISLASPTHLIAFLEAVVFGVFGRIVRAKGFLPCGGAVLRFDVVSRTYAITGMDSEPAARASCVFIGTNLRRHWLQEVLQCLSDNRSLPDCEQVTELLRP</sequence>
<dbReference type="InterPro" id="IPR051316">
    <property type="entry name" value="Zinc-reg_GTPase_activator"/>
</dbReference>
<evidence type="ECO:0000259" key="1">
    <source>
        <dbReference type="Pfam" id="PF02492"/>
    </source>
</evidence>
<dbReference type="Gene3D" id="3.40.50.300">
    <property type="entry name" value="P-loop containing nucleotide triphosphate hydrolases"/>
    <property type="match status" value="1"/>
</dbReference>
<dbReference type="GO" id="GO:0005737">
    <property type="term" value="C:cytoplasm"/>
    <property type="evidence" value="ECO:0007669"/>
    <property type="project" value="TreeGrafter"/>
</dbReference>
<dbReference type="Pfam" id="PF07683">
    <property type="entry name" value="CobW_C"/>
    <property type="match status" value="1"/>
</dbReference>
<evidence type="ECO:0000313" key="4">
    <source>
        <dbReference type="Proteomes" id="UP000320776"/>
    </source>
</evidence>
<dbReference type="SUPFAM" id="SSF90002">
    <property type="entry name" value="Hypothetical protein YjiA, C-terminal domain"/>
    <property type="match status" value="1"/>
</dbReference>
<dbReference type="EMBL" id="CP036259">
    <property type="protein sequence ID" value="QDR82712.1"/>
    <property type="molecule type" value="Genomic_DNA"/>
</dbReference>
<dbReference type="SUPFAM" id="SSF52540">
    <property type="entry name" value="P-loop containing nucleoside triphosphate hydrolases"/>
    <property type="match status" value="1"/>
</dbReference>
<dbReference type="InterPro" id="IPR011629">
    <property type="entry name" value="CobW-like_C"/>
</dbReference>
<dbReference type="Proteomes" id="UP000320776">
    <property type="component" value="Chromosome"/>
</dbReference>
<accession>A0A517DZD1</accession>
<dbReference type="InterPro" id="IPR027417">
    <property type="entry name" value="P-loop_NTPase"/>
</dbReference>
<dbReference type="KEGG" id="sted:SPTER_41420"/>
<protein>
    <submittedName>
        <fullName evidence="3">CobW: cobalamin biosynthesis protein CobW</fullName>
    </submittedName>
</protein>
<dbReference type="PANTHER" id="PTHR13748">
    <property type="entry name" value="COBW-RELATED"/>
    <property type="match status" value="1"/>
</dbReference>
<proteinExistence type="predicted"/>
<dbReference type="InterPro" id="IPR003495">
    <property type="entry name" value="CobW/HypB/UreG_nucleotide-bd"/>
</dbReference>
<dbReference type="Pfam" id="PF02492">
    <property type="entry name" value="cobW"/>
    <property type="match status" value="1"/>
</dbReference>
<name>A0A517DZD1_9FIRM</name>
<gene>
    <name evidence="3" type="ORF">SPTER_41420</name>
</gene>